<dbReference type="GeneID" id="9742744"/>
<dbReference type="EMBL" id="CP002117">
    <property type="protein sequence ID" value="ADN35077.1"/>
    <property type="molecule type" value="Genomic_DNA"/>
</dbReference>
<dbReference type="eggNOG" id="arCOG00143">
    <property type="taxonomic scope" value="Archaea"/>
</dbReference>
<feature type="transmembrane region" description="Helical" evidence="8">
    <location>
        <begin position="275"/>
        <end position="300"/>
    </location>
</feature>
<dbReference type="Pfam" id="PF07690">
    <property type="entry name" value="MFS_1"/>
    <property type="match status" value="1"/>
</dbReference>
<dbReference type="KEGG" id="mpi:Mpet_0301"/>
<dbReference type="SUPFAM" id="SSF103473">
    <property type="entry name" value="MFS general substrate transporter"/>
    <property type="match status" value="1"/>
</dbReference>
<keyword evidence="6 8" id="KW-1133">Transmembrane helix</keyword>
<evidence type="ECO:0000259" key="9">
    <source>
        <dbReference type="PROSITE" id="PS50850"/>
    </source>
</evidence>
<dbReference type="AlphaFoldDB" id="E1RFC9"/>
<dbReference type="PROSITE" id="PS50850">
    <property type="entry name" value="MFS"/>
    <property type="match status" value="1"/>
</dbReference>
<dbReference type="NCBIfam" id="TIGR00711">
    <property type="entry name" value="efflux_EmrB"/>
    <property type="match status" value="1"/>
</dbReference>
<dbReference type="PRINTS" id="PR01036">
    <property type="entry name" value="TCRTETB"/>
</dbReference>
<dbReference type="Gene3D" id="1.20.1250.20">
    <property type="entry name" value="MFS general substrate transporter like domains"/>
    <property type="match status" value="1"/>
</dbReference>
<evidence type="ECO:0000256" key="1">
    <source>
        <dbReference type="ARBA" id="ARBA00004651"/>
    </source>
</evidence>
<dbReference type="GO" id="GO:0005886">
    <property type="term" value="C:plasma membrane"/>
    <property type="evidence" value="ECO:0007669"/>
    <property type="project" value="UniProtKB-SubCell"/>
</dbReference>
<keyword evidence="7 8" id="KW-0472">Membrane</keyword>
<dbReference type="Gene3D" id="1.20.1720.10">
    <property type="entry name" value="Multidrug resistance protein D"/>
    <property type="match status" value="1"/>
</dbReference>
<organism evidence="10 11">
    <name type="scientific">Methanolacinia petrolearia (strain DSM 11571 / OCM 486 / SEBR 4847)</name>
    <name type="common">Methanoplanus petrolearius</name>
    <dbReference type="NCBI Taxonomy" id="679926"/>
    <lineage>
        <taxon>Archaea</taxon>
        <taxon>Methanobacteriati</taxon>
        <taxon>Methanobacteriota</taxon>
        <taxon>Stenosarchaea group</taxon>
        <taxon>Methanomicrobia</taxon>
        <taxon>Methanomicrobiales</taxon>
        <taxon>Methanomicrobiaceae</taxon>
        <taxon>Methanolacinia</taxon>
    </lineage>
</organism>
<comment type="subcellular location">
    <subcellularLocation>
        <location evidence="1">Cell membrane</location>
        <topology evidence="1">Multi-pass membrane protein</topology>
    </subcellularLocation>
</comment>
<reference evidence="10 11" key="1">
    <citation type="journal article" date="2010" name="Stand. Genomic Sci.">
        <title>Complete genome sequence of Methanoplanus petrolearius type strain (SEBR 4847).</title>
        <authorList>
            <person name="Brambilla E."/>
            <person name="Djao O.D."/>
            <person name="Daligault H."/>
            <person name="Lapidus A."/>
            <person name="Lucas S."/>
            <person name="Hammon N."/>
            <person name="Nolan M."/>
            <person name="Tice H."/>
            <person name="Cheng J.F."/>
            <person name="Han C."/>
            <person name="Tapia R."/>
            <person name="Goodwin L."/>
            <person name="Pitluck S."/>
            <person name="Liolios K."/>
            <person name="Ivanova N."/>
            <person name="Mavromatis K."/>
            <person name="Mikhailova N."/>
            <person name="Pati A."/>
            <person name="Chen A."/>
            <person name="Palaniappan K."/>
            <person name="Land M."/>
            <person name="Hauser L."/>
            <person name="Chang Y.J."/>
            <person name="Jeffries C.D."/>
            <person name="Rohde M."/>
            <person name="Spring S."/>
            <person name="Sikorski J."/>
            <person name="Goker M."/>
            <person name="Woyke T."/>
            <person name="Bristow J."/>
            <person name="Eisen J.A."/>
            <person name="Markowitz V."/>
            <person name="Hugenholtz P."/>
            <person name="Kyrpides N.C."/>
            <person name="Klenk H.P."/>
        </authorList>
    </citation>
    <scope>NUCLEOTIDE SEQUENCE [LARGE SCALE GENOMIC DNA]</scope>
    <source>
        <strain evidence="11">DSM 11571 / OCM 486 / SEBR 4847</strain>
    </source>
</reference>
<comment type="similarity">
    <text evidence="2">Belongs to the major facilitator superfamily. EmrB family.</text>
</comment>
<evidence type="ECO:0000313" key="11">
    <source>
        <dbReference type="Proteomes" id="UP000006565"/>
    </source>
</evidence>
<dbReference type="HOGENOM" id="CLU_000960_28_3_2"/>
<proteinExistence type="inferred from homology"/>
<feature type="domain" description="Major facilitator superfamily (MFS) profile" evidence="9">
    <location>
        <begin position="20"/>
        <end position="475"/>
    </location>
</feature>
<protein>
    <submittedName>
        <fullName evidence="10">Drug resistance transporter, EmrB/QacA subfamily</fullName>
    </submittedName>
</protein>
<feature type="transmembrane region" description="Helical" evidence="8">
    <location>
        <begin position="20"/>
        <end position="42"/>
    </location>
</feature>
<evidence type="ECO:0000256" key="8">
    <source>
        <dbReference type="SAM" id="Phobius"/>
    </source>
</evidence>
<dbReference type="InterPro" id="IPR011701">
    <property type="entry name" value="MFS"/>
</dbReference>
<dbReference type="InterPro" id="IPR004638">
    <property type="entry name" value="EmrB-like"/>
</dbReference>
<evidence type="ECO:0000256" key="2">
    <source>
        <dbReference type="ARBA" id="ARBA00008537"/>
    </source>
</evidence>
<dbReference type="PANTHER" id="PTHR42718:SF9">
    <property type="entry name" value="MAJOR FACILITATOR SUPERFAMILY MULTIDRUG TRANSPORTER MFSC"/>
    <property type="match status" value="1"/>
</dbReference>
<feature type="transmembrane region" description="Helical" evidence="8">
    <location>
        <begin position="174"/>
        <end position="195"/>
    </location>
</feature>
<keyword evidence="3" id="KW-0813">Transport</keyword>
<feature type="transmembrane region" description="Helical" evidence="8">
    <location>
        <begin position="449"/>
        <end position="470"/>
    </location>
</feature>
<feature type="transmembrane region" description="Helical" evidence="8">
    <location>
        <begin position="312"/>
        <end position="333"/>
    </location>
</feature>
<dbReference type="RefSeq" id="WP_013328256.1">
    <property type="nucleotide sequence ID" value="NC_014507.1"/>
</dbReference>
<dbReference type="GO" id="GO:0022857">
    <property type="term" value="F:transmembrane transporter activity"/>
    <property type="evidence" value="ECO:0007669"/>
    <property type="project" value="InterPro"/>
</dbReference>
<feature type="transmembrane region" description="Helical" evidence="8">
    <location>
        <begin position="340"/>
        <end position="359"/>
    </location>
</feature>
<dbReference type="Proteomes" id="UP000006565">
    <property type="component" value="Chromosome"/>
</dbReference>
<keyword evidence="11" id="KW-1185">Reference proteome</keyword>
<evidence type="ECO:0000256" key="5">
    <source>
        <dbReference type="ARBA" id="ARBA00022692"/>
    </source>
</evidence>
<feature type="transmembrane region" description="Helical" evidence="8">
    <location>
        <begin position="54"/>
        <end position="74"/>
    </location>
</feature>
<dbReference type="PANTHER" id="PTHR42718">
    <property type="entry name" value="MAJOR FACILITATOR SUPERFAMILY MULTIDRUG TRANSPORTER MFSC"/>
    <property type="match status" value="1"/>
</dbReference>
<evidence type="ECO:0000313" key="10">
    <source>
        <dbReference type="EMBL" id="ADN35077.1"/>
    </source>
</evidence>
<feature type="transmembrane region" description="Helical" evidence="8">
    <location>
        <begin position="235"/>
        <end position="255"/>
    </location>
</feature>
<keyword evidence="5 8" id="KW-0812">Transmembrane</keyword>
<dbReference type="InterPro" id="IPR020846">
    <property type="entry name" value="MFS_dom"/>
</dbReference>
<evidence type="ECO:0000256" key="4">
    <source>
        <dbReference type="ARBA" id="ARBA00022475"/>
    </source>
</evidence>
<dbReference type="OrthoDB" id="117970at2157"/>
<evidence type="ECO:0000256" key="7">
    <source>
        <dbReference type="ARBA" id="ARBA00023136"/>
    </source>
</evidence>
<dbReference type="CDD" id="cd17321">
    <property type="entry name" value="MFS_MMR_MDR_like"/>
    <property type="match status" value="1"/>
</dbReference>
<evidence type="ECO:0000256" key="3">
    <source>
        <dbReference type="ARBA" id="ARBA00022448"/>
    </source>
</evidence>
<gene>
    <name evidence="10" type="ordered locus">Mpet_0301</name>
</gene>
<feature type="transmembrane region" description="Helical" evidence="8">
    <location>
        <begin position="207"/>
        <end position="229"/>
    </location>
</feature>
<feature type="transmembrane region" description="Helical" evidence="8">
    <location>
        <begin position="111"/>
        <end position="133"/>
    </location>
</feature>
<evidence type="ECO:0000256" key="6">
    <source>
        <dbReference type="ARBA" id="ARBA00022989"/>
    </source>
</evidence>
<dbReference type="InterPro" id="IPR036259">
    <property type="entry name" value="MFS_trans_sf"/>
</dbReference>
<feature type="transmembrane region" description="Helical" evidence="8">
    <location>
        <begin position="412"/>
        <end position="429"/>
    </location>
</feature>
<feature type="transmembrane region" description="Helical" evidence="8">
    <location>
        <begin position="365"/>
        <end position="382"/>
    </location>
</feature>
<sequence length="485" mass="51843">MKNQNKENTGRYDRNKRKTVMAVALLGMYMSVLDGVIISIALPTITSYFDADIALSQWTITGYYVAMTAAMLLFARLSESSGKNRMFLAGMAIFTISSLGCGLAPSLPVLIGFRIIQGLGAAMSVSIVMAIIFELYPFSEHGKAMGLLGSTIALASLSGPVLGGFLLGVFGWHAIFMINVPIGILLVAFGIYSMDLDKPEKSVKEKMDWIGAGTLAVAIASSMLFLGLIAEDTTIGVYVIAALFVCIVSLALFIITERRRSDPLLDLSVFSERMFVVPLLCMALVFTAYMILSVSLPFYLEGVMDFSSLEVGVVFVLVAAILTVGAPFVGRFYDLHPWKYFTGIGLFIGAFGFLAVAYFAQIMDLTLLIGALIIFAIGFTLFQSPINAEIMHGLPIEKSALASGLNSAGRQYAMGLGSSVASIIFAFQLQQEGYTGVVTDAAPSLIADATTVAMIVAALLCFAGVVLQALKRNSGGEKNTAMLKT</sequence>
<feature type="transmembrane region" description="Helical" evidence="8">
    <location>
        <begin position="86"/>
        <end position="105"/>
    </location>
</feature>
<keyword evidence="4" id="KW-1003">Cell membrane</keyword>
<accession>E1RFC9</accession>
<feature type="transmembrane region" description="Helical" evidence="8">
    <location>
        <begin position="145"/>
        <end position="168"/>
    </location>
</feature>
<name>E1RFC9_METP4</name>